<dbReference type="PANTHER" id="PTHR18949:SF0">
    <property type="entry name" value="CALDESMON"/>
    <property type="match status" value="1"/>
</dbReference>
<dbReference type="Proteomes" id="UP000007303">
    <property type="component" value="Unassembled WGS sequence"/>
</dbReference>
<dbReference type="GeneTree" id="ENSGT00940000153901"/>
<feature type="compositionally biased region" description="Basic and acidic residues" evidence="1">
    <location>
        <begin position="100"/>
        <end position="123"/>
    </location>
</feature>
<dbReference type="AlphaFoldDB" id="H3DEZ1"/>
<dbReference type="GO" id="GO:0017022">
    <property type="term" value="F:myosin binding"/>
    <property type="evidence" value="ECO:0007669"/>
    <property type="project" value="TreeGrafter"/>
</dbReference>
<evidence type="ECO:0000256" key="1">
    <source>
        <dbReference type="SAM" id="MobiDB-lite"/>
    </source>
</evidence>
<protein>
    <recommendedName>
        <fullName evidence="4">Caldesmon 1b</fullName>
    </recommendedName>
</protein>
<reference evidence="3" key="1">
    <citation type="journal article" date="2004" name="Nature">
        <title>Genome duplication in the teleost fish Tetraodon nigroviridis reveals the early vertebrate proto-karyotype.</title>
        <authorList>
            <person name="Jaillon O."/>
            <person name="Aury J.-M."/>
            <person name="Brunet F."/>
            <person name="Petit J.-L."/>
            <person name="Stange-Thomann N."/>
            <person name="Mauceli E."/>
            <person name="Bouneau L."/>
            <person name="Fischer C."/>
            <person name="Ozouf-Costaz C."/>
            <person name="Bernot A."/>
            <person name="Nicaud S."/>
            <person name="Jaffe D."/>
            <person name="Fisher S."/>
            <person name="Lutfalla G."/>
            <person name="Dossat C."/>
            <person name="Segurens B."/>
            <person name="Dasilva C."/>
            <person name="Salanoubat M."/>
            <person name="Levy M."/>
            <person name="Boudet N."/>
            <person name="Castellano S."/>
            <person name="Anthouard V."/>
            <person name="Jubin C."/>
            <person name="Castelli V."/>
            <person name="Katinka M."/>
            <person name="Vacherie B."/>
            <person name="Biemont C."/>
            <person name="Skalli Z."/>
            <person name="Cattolico L."/>
            <person name="Poulain J."/>
            <person name="De Berardinis V."/>
            <person name="Cruaud C."/>
            <person name="Duprat S."/>
            <person name="Brottier P."/>
            <person name="Coutanceau J.-P."/>
            <person name="Gouzy J."/>
            <person name="Parra G."/>
            <person name="Lardier G."/>
            <person name="Chapple C."/>
            <person name="McKernan K.J."/>
            <person name="McEwan P."/>
            <person name="Bosak S."/>
            <person name="Kellis M."/>
            <person name="Volff J.-N."/>
            <person name="Guigo R."/>
            <person name="Zody M.C."/>
            <person name="Mesirov J."/>
            <person name="Lindblad-Toh K."/>
            <person name="Birren B."/>
            <person name="Nusbaum C."/>
            <person name="Kahn D."/>
            <person name="Robinson-Rechavi M."/>
            <person name="Laudet V."/>
            <person name="Schachter V."/>
            <person name="Quetier F."/>
            <person name="Saurin W."/>
            <person name="Scarpelli C."/>
            <person name="Wincker P."/>
            <person name="Lander E.S."/>
            <person name="Weissenbach J."/>
            <person name="Roest Crollius H."/>
        </authorList>
    </citation>
    <scope>NUCLEOTIDE SEQUENCE [LARGE SCALE GENOMIC DNA]</scope>
</reference>
<evidence type="ECO:0008006" key="4">
    <source>
        <dbReference type="Google" id="ProtNLM"/>
    </source>
</evidence>
<dbReference type="GO" id="GO:0001525">
    <property type="term" value="P:angiogenesis"/>
    <property type="evidence" value="ECO:0007669"/>
    <property type="project" value="TreeGrafter"/>
</dbReference>
<feature type="compositionally biased region" description="Basic and acidic residues" evidence="1">
    <location>
        <begin position="42"/>
        <end position="53"/>
    </location>
</feature>
<dbReference type="InParanoid" id="H3DEZ1"/>
<evidence type="ECO:0000313" key="2">
    <source>
        <dbReference type="Ensembl" id="ENSTNIP00000019085.1"/>
    </source>
</evidence>
<feature type="compositionally biased region" description="Polar residues" evidence="1">
    <location>
        <begin position="132"/>
        <end position="146"/>
    </location>
</feature>
<dbReference type="PANTHER" id="PTHR18949">
    <property type="entry name" value="CALDESMON"/>
    <property type="match status" value="1"/>
</dbReference>
<dbReference type="GO" id="GO:0003779">
    <property type="term" value="F:actin binding"/>
    <property type="evidence" value="ECO:0007669"/>
    <property type="project" value="TreeGrafter"/>
</dbReference>
<reference evidence="2" key="2">
    <citation type="submission" date="2025-08" db="UniProtKB">
        <authorList>
            <consortium name="Ensembl"/>
        </authorList>
    </citation>
    <scope>IDENTIFICATION</scope>
</reference>
<organism evidence="2 3">
    <name type="scientific">Tetraodon nigroviridis</name>
    <name type="common">Spotted green pufferfish</name>
    <name type="synonym">Chelonodon nigroviridis</name>
    <dbReference type="NCBI Taxonomy" id="99883"/>
    <lineage>
        <taxon>Eukaryota</taxon>
        <taxon>Metazoa</taxon>
        <taxon>Chordata</taxon>
        <taxon>Craniata</taxon>
        <taxon>Vertebrata</taxon>
        <taxon>Euteleostomi</taxon>
        <taxon>Actinopterygii</taxon>
        <taxon>Neopterygii</taxon>
        <taxon>Teleostei</taxon>
        <taxon>Neoteleostei</taxon>
        <taxon>Acanthomorphata</taxon>
        <taxon>Eupercaria</taxon>
        <taxon>Tetraodontiformes</taxon>
        <taxon>Tetradontoidea</taxon>
        <taxon>Tetraodontidae</taxon>
        <taxon>Tetraodon</taxon>
    </lineage>
</organism>
<name>H3DEZ1_TETNG</name>
<dbReference type="GO" id="GO:0015629">
    <property type="term" value="C:actin cytoskeleton"/>
    <property type="evidence" value="ECO:0007669"/>
    <property type="project" value="TreeGrafter"/>
</dbReference>
<dbReference type="HOGENOM" id="CLU_1431184_0_0_1"/>
<feature type="compositionally biased region" description="Basic and acidic residues" evidence="1">
    <location>
        <begin position="161"/>
        <end position="190"/>
    </location>
</feature>
<dbReference type="Ensembl" id="ENSTNIT00000019313.1">
    <property type="protein sequence ID" value="ENSTNIP00000019085.1"/>
    <property type="gene ID" value="ENSTNIG00000015996.1"/>
</dbReference>
<feature type="compositionally biased region" description="Basic and acidic residues" evidence="1">
    <location>
        <begin position="1"/>
        <end position="18"/>
    </location>
</feature>
<reference evidence="2" key="3">
    <citation type="submission" date="2025-09" db="UniProtKB">
        <authorList>
            <consortium name="Ensembl"/>
        </authorList>
    </citation>
    <scope>IDENTIFICATION</scope>
</reference>
<sequence>DDFDRRMEMRRQRREQMRLEAQNFGGANGEDDEEAREQRRRAREERKRMREAELSAVTDVADTNRYGVKSRSSRGSAGMKHTTTTFQRDGADDDQVLLERLAKREERRQRRMKEAMERQKENGEGETDGAENDSSLQPTDKQIPQNESAEESETSTTAQEPEERAGVEEEKEQPRYKRKKQEMEEKKKKE</sequence>
<accession>H3DEZ1</accession>
<proteinExistence type="predicted"/>
<feature type="region of interest" description="Disordered" evidence="1">
    <location>
        <begin position="1"/>
        <end position="190"/>
    </location>
</feature>
<dbReference type="GO" id="GO:0051017">
    <property type="term" value="P:actin filament bundle assembly"/>
    <property type="evidence" value="ECO:0007669"/>
    <property type="project" value="TreeGrafter"/>
</dbReference>
<keyword evidence="3" id="KW-1185">Reference proteome</keyword>
<evidence type="ECO:0000313" key="3">
    <source>
        <dbReference type="Proteomes" id="UP000007303"/>
    </source>
</evidence>